<organism evidence="1 2">
    <name type="scientific">Haematococcus lacustris</name>
    <name type="common">Green alga</name>
    <name type="synonym">Haematococcus pluvialis</name>
    <dbReference type="NCBI Taxonomy" id="44745"/>
    <lineage>
        <taxon>Eukaryota</taxon>
        <taxon>Viridiplantae</taxon>
        <taxon>Chlorophyta</taxon>
        <taxon>core chlorophytes</taxon>
        <taxon>Chlorophyceae</taxon>
        <taxon>CS clade</taxon>
        <taxon>Chlamydomonadales</taxon>
        <taxon>Haematococcaceae</taxon>
        <taxon>Haematococcus</taxon>
    </lineage>
</organism>
<dbReference type="Proteomes" id="UP000485058">
    <property type="component" value="Unassembled WGS sequence"/>
</dbReference>
<proteinExistence type="predicted"/>
<reference evidence="1 2" key="1">
    <citation type="submission" date="2020-02" db="EMBL/GenBank/DDBJ databases">
        <title>Draft genome sequence of Haematococcus lacustris strain NIES-144.</title>
        <authorList>
            <person name="Morimoto D."/>
            <person name="Nakagawa S."/>
            <person name="Yoshida T."/>
            <person name="Sawayama S."/>
        </authorList>
    </citation>
    <scope>NUCLEOTIDE SEQUENCE [LARGE SCALE GENOMIC DNA]</scope>
    <source>
        <strain evidence="1 2">NIES-144</strain>
    </source>
</reference>
<name>A0A6A0AHW8_HAELA</name>
<protein>
    <submittedName>
        <fullName evidence="1">Rhodanese domain-containing protein</fullName>
    </submittedName>
</protein>
<evidence type="ECO:0000313" key="2">
    <source>
        <dbReference type="Proteomes" id="UP000485058"/>
    </source>
</evidence>
<comment type="caution">
    <text evidence="1">The sequence shown here is derived from an EMBL/GenBank/DDBJ whole genome shotgun (WGS) entry which is preliminary data.</text>
</comment>
<dbReference type="GO" id="GO:1904158">
    <property type="term" value="P:axonemal central apparatus assembly"/>
    <property type="evidence" value="ECO:0007669"/>
    <property type="project" value="TreeGrafter"/>
</dbReference>
<dbReference type="PANTHER" id="PTHR23053:SF0">
    <property type="entry name" value="HYDROCEPHALUS-INDUCING PROTEIN HOMOLOG"/>
    <property type="match status" value="1"/>
</dbReference>
<evidence type="ECO:0000313" key="1">
    <source>
        <dbReference type="EMBL" id="GFH32549.1"/>
    </source>
</evidence>
<sequence>FGCIIKGSSRSRRFKLVNPSSQVVSFKFDRAVLESWGLKAEPEGVSKLPGAPDNGSVEVVLTLQANKQQVVLGPMELVLPLPIKGAPGVLITIKANVQVPDLQASQDTLDFGDVQTGQAKVITSPLPPAAQLAALPPALPQVPDLQASQDTLDFGDVQTGQAKVITVQLHNHKLVSTLAALLAKWLPSKRSFCAADVFACQHELDLKWGMGQGGVRAPAETRVMMVNPCPFPVEVVALDFDSRYLGDEDILRGLDDAKFGEQGQLFMSPLPPGAPLWPELVAEVEQRRAMDAAAVAATAEAAGAATASQAIPA</sequence>
<dbReference type="InterPro" id="IPR033305">
    <property type="entry name" value="Hydin-like"/>
</dbReference>
<dbReference type="GO" id="GO:0003341">
    <property type="term" value="P:cilium movement"/>
    <property type="evidence" value="ECO:0007669"/>
    <property type="project" value="TreeGrafter"/>
</dbReference>
<feature type="non-terminal residue" evidence="1">
    <location>
        <position position="313"/>
    </location>
</feature>
<feature type="non-terminal residue" evidence="1">
    <location>
        <position position="1"/>
    </location>
</feature>
<accession>A0A6A0AHW8</accession>
<dbReference type="EMBL" id="BLLF01006783">
    <property type="protein sequence ID" value="GFH32549.1"/>
    <property type="molecule type" value="Genomic_DNA"/>
</dbReference>
<keyword evidence="2" id="KW-1185">Reference proteome</keyword>
<dbReference type="PANTHER" id="PTHR23053">
    <property type="entry name" value="DLEC1 DELETED IN LUNG AND ESOPHAGEAL CANCER 1"/>
    <property type="match status" value="1"/>
</dbReference>
<dbReference type="AlphaFoldDB" id="A0A6A0AHW8"/>
<gene>
    <name evidence="1" type="ORF">HaLaN_31787</name>
</gene>
<dbReference type="GO" id="GO:0005930">
    <property type="term" value="C:axoneme"/>
    <property type="evidence" value="ECO:0007669"/>
    <property type="project" value="TreeGrafter"/>
</dbReference>